<dbReference type="Proteomes" id="UP000624709">
    <property type="component" value="Unassembled WGS sequence"/>
</dbReference>
<evidence type="ECO:0000313" key="6">
    <source>
        <dbReference type="EMBL" id="GIE72262.1"/>
    </source>
</evidence>
<keyword evidence="3 4" id="KW-0732">Signal</keyword>
<keyword evidence="7" id="KW-1185">Reference proteome</keyword>
<keyword evidence="2" id="KW-0813">Transport</keyword>
<reference evidence="6 7" key="1">
    <citation type="submission" date="2021-01" db="EMBL/GenBank/DDBJ databases">
        <title>Whole genome shotgun sequence of Actinoplanes palleronii NBRC 14916.</title>
        <authorList>
            <person name="Komaki H."/>
            <person name="Tamura T."/>
        </authorList>
    </citation>
    <scope>NUCLEOTIDE SEQUENCE [LARGE SCALE GENOMIC DNA]</scope>
    <source>
        <strain evidence="6 7">NBRC 14916</strain>
    </source>
</reference>
<dbReference type="PROSITE" id="PS51257">
    <property type="entry name" value="PROKAR_LIPOPROTEIN"/>
    <property type="match status" value="1"/>
</dbReference>
<feature type="signal peptide" evidence="4">
    <location>
        <begin position="1"/>
        <end position="24"/>
    </location>
</feature>
<feature type="chain" id="PRO_5045557086" evidence="4">
    <location>
        <begin position="25"/>
        <end position="311"/>
    </location>
</feature>
<evidence type="ECO:0000256" key="2">
    <source>
        <dbReference type="ARBA" id="ARBA00022448"/>
    </source>
</evidence>
<dbReference type="PANTHER" id="PTHR30085:SF6">
    <property type="entry name" value="ABC TRANSPORTER GLUTAMINE-BINDING PROTEIN GLNH"/>
    <property type="match status" value="1"/>
</dbReference>
<evidence type="ECO:0000256" key="1">
    <source>
        <dbReference type="ARBA" id="ARBA00010333"/>
    </source>
</evidence>
<dbReference type="Gene3D" id="3.40.190.10">
    <property type="entry name" value="Periplasmic binding protein-like II"/>
    <property type="match status" value="2"/>
</dbReference>
<evidence type="ECO:0000259" key="5">
    <source>
        <dbReference type="SMART" id="SM00062"/>
    </source>
</evidence>
<evidence type="ECO:0000256" key="4">
    <source>
        <dbReference type="SAM" id="SignalP"/>
    </source>
</evidence>
<dbReference type="RefSeq" id="WP_203829999.1">
    <property type="nucleotide sequence ID" value="NZ_BAAATY010000049.1"/>
</dbReference>
<dbReference type="SMART" id="SM00062">
    <property type="entry name" value="PBPb"/>
    <property type="match status" value="1"/>
</dbReference>
<comment type="similarity">
    <text evidence="1">Belongs to the bacterial solute-binding protein 3 family.</text>
</comment>
<evidence type="ECO:0000256" key="3">
    <source>
        <dbReference type="ARBA" id="ARBA00022729"/>
    </source>
</evidence>
<dbReference type="Pfam" id="PF00497">
    <property type="entry name" value="SBP_bac_3"/>
    <property type="match status" value="1"/>
</dbReference>
<proteinExistence type="inferred from homology"/>
<feature type="domain" description="Solute-binding protein family 3/N-terminal" evidence="5">
    <location>
        <begin position="72"/>
        <end position="294"/>
    </location>
</feature>
<evidence type="ECO:0000313" key="7">
    <source>
        <dbReference type="Proteomes" id="UP000624709"/>
    </source>
</evidence>
<accession>A0ABQ4BNK6</accession>
<protein>
    <submittedName>
        <fullName evidence="6">Amino acid-binding protein</fullName>
    </submittedName>
</protein>
<dbReference type="PANTHER" id="PTHR30085">
    <property type="entry name" value="AMINO ACID ABC TRANSPORTER PERMEASE"/>
    <property type="match status" value="1"/>
</dbReference>
<sequence length="311" mass="31784">MGRLRTSAAVVAAAVLLAAGGCGGDSGSLPGNGASGGNDVDAIDQILADAPVAPDSAIPAGTLMASIKQRGTMNVGGTDAGPVFSIRDPVTGKLTGFDADLSMMLAKYIIGKPSTKLSITTVDTREAMLQNGTVDAVFATYTITPGRAEKVDFAGPYYSSGDAIMVQKDNTTITEVGDLNGKNVATEGNSTAAEAIKKFAPGATVTLFQDDASCVAAVRQGRVDAYVLDQGILLGDATKVPDVKVVGQPFTTEPYGIGVPKQNPEMKAFVNTWLQQIESSGLWNRLYAATVGKVVTGTSPKPPAIGGVPGT</sequence>
<dbReference type="InterPro" id="IPR001638">
    <property type="entry name" value="Solute-binding_3/MltF_N"/>
</dbReference>
<name>A0ABQ4BNK6_9ACTN</name>
<dbReference type="CDD" id="cd13690">
    <property type="entry name" value="PBP2_GluB"/>
    <property type="match status" value="1"/>
</dbReference>
<comment type="caution">
    <text evidence="6">The sequence shown here is derived from an EMBL/GenBank/DDBJ whole genome shotgun (WGS) entry which is preliminary data.</text>
</comment>
<gene>
    <name evidence="6" type="ORF">Apa02nite_083700</name>
</gene>
<organism evidence="6 7">
    <name type="scientific">Actinoplanes palleronii</name>
    <dbReference type="NCBI Taxonomy" id="113570"/>
    <lineage>
        <taxon>Bacteria</taxon>
        <taxon>Bacillati</taxon>
        <taxon>Actinomycetota</taxon>
        <taxon>Actinomycetes</taxon>
        <taxon>Micromonosporales</taxon>
        <taxon>Micromonosporaceae</taxon>
        <taxon>Actinoplanes</taxon>
    </lineage>
</organism>
<dbReference type="SUPFAM" id="SSF53850">
    <property type="entry name" value="Periplasmic binding protein-like II"/>
    <property type="match status" value="1"/>
</dbReference>
<dbReference type="EMBL" id="BOMS01000140">
    <property type="protein sequence ID" value="GIE72262.1"/>
    <property type="molecule type" value="Genomic_DNA"/>
</dbReference>
<dbReference type="InterPro" id="IPR051455">
    <property type="entry name" value="Bact_solute-bind_prot3"/>
</dbReference>